<accession>A0A397TAM5</accession>
<sequence>MEELLSNLNKFNVRTEEELFADQFSKLSTDNRITGNQPIPSNQYTTHKMFGKGISQSKTSSKQENIKINVDAFSNNAWNHQFGTNNNDDTEAIGWAGWNQAQKANEDEGWGNLPDVNTSVNPNHTFGMNSILSAEILNLGNANVNQQRVFGSNSSKVGNKTTSYNNIEPTRGVENRSFNK</sequence>
<dbReference type="Proteomes" id="UP000265703">
    <property type="component" value="Unassembled WGS sequence"/>
</dbReference>
<organism evidence="2 3">
    <name type="scientific">Glomus cerebriforme</name>
    <dbReference type="NCBI Taxonomy" id="658196"/>
    <lineage>
        <taxon>Eukaryota</taxon>
        <taxon>Fungi</taxon>
        <taxon>Fungi incertae sedis</taxon>
        <taxon>Mucoromycota</taxon>
        <taxon>Glomeromycotina</taxon>
        <taxon>Glomeromycetes</taxon>
        <taxon>Glomerales</taxon>
        <taxon>Glomeraceae</taxon>
        <taxon>Glomus</taxon>
    </lineage>
</organism>
<evidence type="ECO:0000313" key="2">
    <source>
        <dbReference type="EMBL" id="RIA95323.1"/>
    </source>
</evidence>
<feature type="compositionally biased region" description="Polar residues" evidence="1">
    <location>
        <begin position="151"/>
        <end position="168"/>
    </location>
</feature>
<protein>
    <submittedName>
        <fullName evidence="2">Uncharacterized protein</fullName>
    </submittedName>
</protein>
<name>A0A397TAM5_9GLOM</name>
<proteinExistence type="predicted"/>
<dbReference type="OrthoDB" id="411584at2759"/>
<gene>
    <name evidence="2" type="ORF">C1645_490751</name>
</gene>
<feature type="region of interest" description="Disordered" evidence="1">
    <location>
        <begin position="151"/>
        <end position="180"/>
    </location>
</feature>
<keyword evidence="3" id="KW-1185">Reference proteome</keyword>
<dbReference type="EMBL" id="QKYT01000063">
    <property type="protein sequence ID" value="RIA95323.1"/>
    <property type="molecule type" value="Genomic_DNA"/>
</dbReference>
<evidence type="ECO:0000313" key="3">
    <source>
        <dbReference type="Proteomes" id="UP000265703"/>
    </source>
</evidence>
<dbReference type="AlphaFoldDB" id="A0A397TAM5"/>
<reference evidence="2 3" key="1">
    <citation type="submission" date="2018-06" db="EMBL/GenBank/DDBJ databases">
        <title>Comparative genomics reveals the genomic features of Rhizophagus irregularis, R. cerebriforme, R. diaphanum and Gigaspora rosea, and their symbiotic lifestyle signature.</title>
        <authorList>
            <person name="Morin E."/>
            <person name="San Clemente H."/>
            <person name="Chen E.C.H."/>
            <person name="De La Providencia I."/>
            <person name="Hainaut M."/>
            <person name="Kuo A."/>
            <person name="Kohler A."/>
            <person name="Murat C."/>
            <person name="Tang N."/>
            <person name="Roy S."/>
            <person name="Loubradou J."/>
            <person name="Henrissat B."/>
            <person name="Grigoriev I.V."/>
            <person name="Corradi N."/>
            <person name="Roux C."/>
            <person name="Martin F.M."/>
        </authorList>
    </citation>
    <scope>NUCLEOTIDE SEQUENCE [LARGE SCALE GENOMIC DNA]</scope>
    <source>
        <strain evidence="2 3">DAOM 227022</strain>
    </source>
</reference>
<comment type="caution">
    <text evidence="2">The sequence shown here is derived from an EMBL/GenBank/DDBJ whole genome shotgun (WGS) entry which is preliminary data.</text>
</comment>
<evidence type="ECO:0000256" key="1">
    <source>
        <dbReference type="SAM" id="MobiDB-lite"/>
    </source>
</evidence>